<dbReference type="PANTHER" id="PTHR13016:SF0">
    <property type="entry name" value="AMME SYNDROME CANDIDATE GENE 1 PROTEIN"/>
    <property type="match status" value="1"/>
</dbReference>
<dbReference type="OrthoDB" id="9782820at2"/>
<dbReference type="Gene3D" id="3.30.1490.150">
    <property type="entry name" value="Hypothetical protein ph0010, domain 2"/>
    <property type="match status" value="1"/>
</dbReference>
<dbReference type="AlphaFoldDB" id="L0H262"/>
<dbReference type="InterPro" id="IPR023473">
    <property type="entry name" value="AMMECR1"/>
</dbReference>
<evidence type="ECO:0000313" key="2">
    <source>
        <dbReference type="EMBL" id="AGA91740.1"/>
    </source>
</evidence>
<dbReference type="Pfam" id="PF01871">
    <property type="entry name" value="AMMECR1"/>
    <property type="match status" value="1"/>
</dbReference>
<dbReference type="RefSeq" id="WP_015281868.1">
    <property type="nucleotide sequence ID" value="NC_019940.1"/>
</dbReference>
<evidence type="ECO:0000259" key="1">
    <source>
        <dbReference type="PROSITE" id="PS51112"/>
    </source>
</evidence>
<accession>L0H262</accession>
<dbReference type="PATRIC" id="fig|765912.4.peg.2985"/>
<dbReference type="Gene3D" id="3.30.700.20">
    <property type="entry name" value="Hypothetical protein ph0010, domain 1"/>
    <property type="match status" value="1"/>
</dbReference>
<dbReference type="InterPro" id="IPR036071">
    <property type="entry name" value="AMMECR1_dom_sf"/>
</dbReference>
<name>L0H262_9GAMM</name>
<dbReference type="InterPro" id="IPR002733">
    <property type="entry name" value="AMMECR1_domain"/>
</dbReference>
<dbReference type="NCBIfam" id="TIGR00296">
    <property type="entry name" value="TIGR00296 family protein"/>
    <property type="match status" value="1"/>
</dbReference>
<sequence>MSSTSVPGSPGKGEATYDDAERRLLLGVAVGSIAHGLARRVPLVPDPRDYPAALRAVRATFVTLEIGTALRGCIGVLAARRPLVADVAHNAFAAAFEDPRFPPLAPAELHRLTIHVSVLSPPQALRCDSRVDLLAQLRPEIDGLILEDRGQRGTFLPSVWEQLANPADFLAHLCLKAGLAADHWSDSVAVSRYTTESFAAPAAELLDDNVTRMQ</sequence>
<reference evidence="2 3" key="1">
    <citation type="submission" date="2011-09" db="EMBL/GenBank/DDBJ databases">
        <title>Complete sequence of chromosome of Thioflavicoccus mobilis 8321.</title>
        <authorList>
            <consortium name="US DOE Joint Genome Institute"/>
            <person name="Lucas S."/>
            <person name="Han J."/>
            <person name="Lapidus A."/>
            <person name="Cheng J.-F."/>
            <person name="Goodwin L."/>
            <person name="Pitluck S."/>
            <person name="Peters L."/>
            <person name="Ovchinnikova G."/>
            <person name="Lu M."/>
            <person name="Detter J.C."/>
            <person name="Han C."/>
            <person name="Tapia R."/>
            <person name="Land M."/>
            <person name="Hauser L."/>
            <person name="Kyrpides N."/>
            <person name="Ivanova N."/>
            <person name="Pagani I."/>
            <person name="Vogl K."/>
            <person name="Liu Z."/>
            <person name="Imhoff J."/>
            <person name="Thiel V."/>
            <person name="Frigaard N.-U."/>
            <person name="Bryant D."/>
            <person name="Woyke T."/>
        </authorList>
    </citation>
    <scope>NUCLEOTIDE SEQUENCE [LARGE SCALE GENOMIC DNA]</scope>
    <source>
        <strain evidence="2 3">8321</strain>
    </source>
</reference>
<dbReference type="HOGENOM" id="CLU_095686_0_0_6"/>
<dbReference type="NCBIfam" id="TIGR04335">
    <property type="entry name" value="AmmeMemoSam_A"/>
    <property type="match status" value="1"/>
</dbReference>
<feature type="domain" description="AMMECR1" evidence="1">
    <location>
        <begin position="11"/>
        <end position="209"/>
    </location>
</feature>
<dbReference type="InterPro" id="IPR027485">
    <property type="entry name" value="AMMECR1_N"/>
</dbReference>
<protein>
    <submittedName>
        <fullName evidence="2">Uncharacterized protein, PH0010 family</fullName>
    </submittedName>
</protein>
<keyword evidence="3" id="KW-1185">Reference proteome</keyword>
<dbReference type="InterPro" id="IPR027623">
    <property type="entry name" value="AmmeMemoSam_A"/>
</dbReference>
<dbReference type="PANTHER" id="PTHR13016">
    <property type="entry name" value="AMMECR1 HOMOLOG"/>
    <property type="match status" value="1"/>
</dbReference>
<dbReference type="SUPFAM" id="SSF143447">
    <property type="entry name" value="AMMECR1-like"/>
    <property type="match status" value="1"/>
</dbReference>
<evidence type="ECO:0000313" key="3">
    <source>
        <dbReference type="Proteomes" id="UP000010816"/>
    </source>
</evidence>
<dbReference type="KEGG" id="tmb:Thimo_3051"/>
<proteinExistence type="predicted"/>
<dbReference type="Proteomes" id="UP000010816">
    <property type="component" value="Chromosome"/>
</dbReference>
<dbReference type="eggNOG" id="COG2078">
    <property type="taxonomic scope" value="Bacteria"/>
</dbReference>
<dbReference type="STRING" id="765912.Thimo_3051"/>
<organism evidence="2 3">
    <name type="scientific">Thioflavicoccus mobilis 8321</name>
    <dbReference type="NCBI Taxonomy" id="765912"/>
    <lineage>
        <taxon>Bacteria</taxon>
        <taxon>Pseudomonadati</taxon>
        <taxon>Pseudomonadota</taxon>
        <taxon>Gammaproteobacteria</taxon>
        <taxon>Chromatiales</taxon>
        <taxon>Chromatiaceae</taxon>
        <taxon>Thioflavicoccus</taxon>
    </lineage>
</organism>
<dbReference type="PROSITE" id="PS51112">
    <property type="entry name" value="AMMECR1"/>
    <property type="match status" value="1"/>
</dbReference>
<dbReference type="EMBL" id="CP003051">
    <property type="protein sequence ID" value="AGA91740.1"/>
    <property type="molecule type" value="Genomic_DNA"/>
</dbReference>
<gene>
    <name evidence="2" type="ORF">Thimo_3051</name>
</gene>